<dbReference type="SUPFAM" id="SSF51735">
    <property type="entry name" value="NAD(P)-binding Rossmann-fold domains"/>
    <property type="match status" value="1"/>
</dbReference>
<dbReference type="NCBIfam" id="TIGR01777">
    <property type="entry name" value="yfcH"/>
    <property type="match status" value="1"/>
</dbReference>
<organism evidence="4 5">
    <name type="scientific">Lihuaxuella thermophila</name>
    <dbReference type="NCBI Taxonomy" id="1173111"/>
    <lineage>
        <taxon>Bacteria</taxon>
        <taxon>Bacillati</taxon>
        <taxon>Bacillota</taxon>
        <taxon>Bacilli</taxon>
        <taxon>Bacillales</taxon>
        <taxon>Thermoactinomycetaceae</taxon>
        <taxon>Lihuaxuella</taxon>
    </lineage>
</organism>
<evidence type="ECO:0000313" key="4">
    <source>
        <dbReference type="EMBL" id="SEN55127.1"/>
    </source>
</evidence>
<protein>
    <recommendedName>
        <fullName evidence="6">TIGR01777 family protein</fullName>
    </recommendedName>
</protein>
<dbReference type="AlphaFoldDB" id="A0A1H8HGT5"/>
<evidence type="ECO:0000259" key="2">
    <source>
        <dbReference type="Pfam" id="PF01370"/>
    </source>
</evidence>
<dbReference type="PANTHER" id="PTHR11092:SF0">
    <property type="entry name" value="EPIMERASE FAMILY PROTEIN SDR39U1"/>
    <property type="match status" value="1"/>
</dbReference>
<gene>
    <name evidence="4" type="ORF">SAMN05444955_11416</name>
</gene>
<dbReference type="InterPro" id="IPR010099">
    <property type="entry name" value="SDR39U1"/>
</dbReference>
<dbReference type="RefSeq" id="WP_089970947.1">
    <property type="nucleotide sequence ID" value="NZ_FOCQ01000014.1"/>
</dbReference>
<name>A0A1H8HGT5_9BACL</name>
<evidence type="ECO:0000256" key="1">
    <source>
        <dbReference type="ARBA" id="ARBA00009353"/>
    </source>
</evidence>
<dbReference type="Pfam" id="PF08338">
    <property type="entry name" value="DUF1731"/>
    <property type="match status" value="1"/>
</dbReference>
<dbReference type="Proteomes" id="UP000199695">
    <property type="component" value="Unassembled WGS sequence"/>
</dbReference>
<dbReference type="STRING" id="1173111.SAMN05444955_11416"/>
<dbReference type="EMBL" id="FOCQ01000014">
    <property type="protein sequence ID" value="SEN55127.1"/>
    <property type="molecule type" value="Genomic_DNA"/>
</dbReference>
<proteinExistence type="inferred from homology"/>
<dbReference type="OrthoDB" id="9801773at2"/>
<evidence type="ECO:0000259" key="3">
    <source>
        <dbReference type="Pfam" id="PF08338"/>
    </source>
</evidence>
<dbReference type="Pfam" id="PF01370">
    <property type="entry name" value="Epimerase"/>
    <property type="match status" value="1"/>
</dbReference>
<accession>A0A1H8HGT5</accession>
<keyword evidence="5" id="KW-1185">Reference proteome</keyword>
<feature type="domain" description="NAD-dependent epimerase/dehydratase" evidence="2">
    <location>
        <begin position="3"/>
        <end position="206"/>
    </location>
</feature>
<dbReference type="InterPro" id="IPR013549">
    <property type="entry name" value="DUF1731"/>
</dbReference>
<feature type="domain" description="DUF1731" evidence="3">
    <location>
        <begin position="253"/>
        <end position="299"/>
    </location>
</feature>
<evidence type="ECO:0000313" key="5">
    <source>
        <dbReference type="Proteomes" id="UP000199695"/>
    </source>
</evidence>
<sequence length="302" mass="33059">MRIAMTGATGLVGTELAEKLSANGHQITNVTRGQKGEKGFDPVVRWNPERDEIDPEGLEGHEVVIHLAGENIASGRWTERKKKRILSSRVEGTALLCQTLARLKQRPKVLLSASAIGYYGLHPADVDLDETSPAGDDFLARVCVEWEKATQVAKEAGIRVVNMRFGMILSRKGGAMAKMLPAFRLGAGGKIGDGKQIISWVALDEIPPIIEHLMKEESISGPVNVVSPRPVSNEMFTSLLGEVLHRPAFIPLPARVARMLFGEMADALLLGGSRVLPRRLLDSGYRFAYADLKETLQHLLQK</sequence>
<dbReference type="PANTHER" id="PTHR11092">
    <property type="entry name" value="SUGAR NUCLEOTIDE EPIMERASE RELATED"/>
    <property type="match status" value="1"/>
</dbReference>
<dbReference type="InterPro" id="IPR001509">
    <property type="entry name" value="Epimerase_deHydtase"/>
</dbReference>
<dbReference type="InterPro" id="IPR036291">
    <property type="entry name" value="NAD(P)-bd_dom_sf"/>
</dbReference>
<comment type="similarity">
    <text evidence="1">Belongs to the NAD(P)-dependent epimerase/dehydratase family. SDR39U1 subfamily.</text>
</comment>
<evidence type="ECO:0008006" key="6">
    <source>
        <dbReference type="Google" id="ProtNLM"/>
    </source>
</evidence>
<reference evidence="4 5" key="1">
    <citation type="submission" date="2016-10" db="EMBL/GenBank/DDBJ databases">
        <authorList>
            <person name="de Groot N.N."/>
        </authorList>
    </citation>
    <scope>NUCLEOTIDE SEQUENCE [LARGE SCALE GENOMIC DNA]</scope>
    <source>
        <strain evidence="4 5">DSM 46701</strain>
    </source>
</reference>
<dbReference type="CDD" id="cd05242">
    <property type="entry name" value="SDR_a8"/>
    <property type="match status" value="1"/>
</dbReference>
<dbReference type="Gene3D" id="3.40.50.720">
    <property type="entry name" value="NAD(P)-binding Rossmann-like Domain"/>
    <property type="match status" value="1"/>
</dbReference>